<dbReference type="RefSeq" id="WP_177190385.1">
    <property type="nucleotide sequence ID" value="NZ_FOGU01000002.1"/>
</dbReference>
<keyword evidence="1" id="KW-0812">Transmembrane</keyword>
<feature type="transmembrane region" description="Helical" evidence="1">
    <location>
        <begin position="34"/>
        <end position="55"/>
    </location>
</feature>
<proteinExistence type="predicted"/>
<dbReference type="InterPro" id="IPR010331">
    <property type="entry name" value="ExoD"/>
</dbReference>
<dbReference type="AlphaFoldDB" id="A0A1H9RR81"/>
<dbReference type="EMBL" id="FOGU01000002">
    <property type="protein sequence ID" value="SER75157.1"/>
    <property type="molecule type" value="Genomic_DNA"/>
</dbReference>
<evidence type="ECO:0000313" key="3">
    <source>
        <dbReference type="Proteomes" id="UP000198885"/>
    </source>
</evidence>
<feature type="transmembrane region" description="Helical" evidence="1">
    <location>
        <begin position="61"/>
        <end position="81"/>
    </location>
</feature>
<keyword evidence="1" id="KW-1133">Transmembrane helix</keyword>
<dbReference type="PANTHER" id="PTHR41795">
    <property type="entry name" value="EXOPOLYSACCHARIDE SYNTHESIS PROTEIN"/>
    <property type="match status" value="1"/>
</dbReference>
<dbReference type="PANTHER" id="PTHR41795:SF1">
    <property type="entry name" value="EXOPOLYSACCHARIDE SYNTHESIS PROTEIN"/>
    <property type="match status" value="1"/>
</dbReference>
<protein>
    <submittedName>
        <fullName evidence="2">Uncharacterized conserved protein</fullName>
    </submittedName>
</protein>
<accession>A0A1H9RR81</accession>
<sequence>MTATEQEERPHAVRGVVDRLDELSSSDVLSVREVVAAFGQTSFLPVMLIPALLVISPLSGIPLFSSFCGISIALIAGQMLARRRHLWLPDFIMRRRLDGARMHKAATWLGRIADWIDRLARPRLRVLTDPPVNALPQMLCVLCGLAMPFLELLPFSSSLLGTAVALIAAGFLSRDGLFVLVALLFVGFASSVPFLVAAASGLSG</sequence>
<name>A0A1H9RR81_9RHOB</name>
<dbReference type="Proteomes" id="UP000198885">
    <property type="component" value="Unassembled WGS sequence"/>
</dbReference>
<feature type="transmembrane region" description="Helical" evidence="1">
    <location>
        <begin position="178"/>
        <end position="202"/>
    </location>
</feature>
<keyword evidence="1" id="KW-0472">Membrane</keyword>
<dbReference type="PIRSF" id="PIRSF033239">
    <property type="entry name" value="ExoD"/>
    <property type="match status" value="1"/>
</dbReference>
<evidence type="ECO:0000313" key="2">
    <source>
        <dbReference type="EMBL" id="SER75157.1"/>
    </source>
</evidence>
<keyword evidence="3" id="KW-1185">Reference proteome</keyword>
<evidence type="ECO:0000256" key="1">
    <source>
        <dbReference type="SAM" id="Phobius"/>
    </source>
</evidence>
<feature type="transmembrane region" description="Helical" evidence="1">
    <location>
        <begin position="152"/>
        <end position="172"/>
    </location>
</feature>
<gene>
    <name evidence="2" type="ORF">SAMN04490244_102413</name>
</gene>
<organism evidence="2 3">
    <name type="scientific">Tranquillimonas rosea</name>
    <dbReference type="NCBI Taxonomy" id="641238"/>
    <lineage>
        <taxon>Bacteria</taxon>
        <taxon>Pseudomonadati</taxon>
        <taxon>Pseudomonadota</taxon>
        <taxon>Alphaproteobacteria</taxon>
        <taxon>Rhodobacterales</taxon>
        <taxon>Roseobacteraceae</taxon>
        <taxon>Tranquillimonas</taxon>
    </lineage>
</organism>
<dbReference type="Pfam" id="PF06055">
    <property type="entry name" value="ExoD"/>
    <property type="match status" value="1"/>
</dbReference>
<reference evidence="2 3" key="1">
    <citation type="submission" date="2016-10" db="EMBL/GenBank/DDBJ databases">
        <authorList>
            <person name="de Groot N.N."/>
        </authorList>
    </citation>
    <scope>NUCLEOTIDE SEQUENCE [LARGE SCALE GENOMIC DNA]</scope>
    <source>
        <strain evidence="2 3">DSM 23042</strain>
    </source>
</reference>